<sequence>MFLQLALVSLVGAVPSLAWSIGQQVNSTSGPITGHAADWKPDVSEYLGIPFADPPIGNLRFAAPKPFKSEKAINATTFGLGCPENVGGLAATMKNVGEDCLTLNIWTKPQTGEKSKAVMIWIYGGGFGSGKSSTPTYNGARLADEHDVVVLSVNYRVNIYGFPRAPFAADFNPGLLDQRAGVEWARDNIAAFGGDPKRMIMFGQSAGGGSVDMYSFAYSDDPIVHGLIAESGTASNPSGPPQNYSASWWESSRSLGCGGIEAGEATLACVRSKTWQLVTDIVPRRGVTANLGAGNFGPTIDDKVVFSDYNKRRAYGAFAHIPMLVGNTNYEKGFYENLAKQRGETLPAGYRPPELDGCGPHASSLSYRKAGVASWRYLYSGTFANNTAPGAGHGDEIALVFGTIDHPSKRKSTSEEGKLSLYLRTAWTTFAKDPVNGLTKLGWPVYDEKSTDPTLVRLGGKESSAVAYELRSKYDKGCSS</sequence>
<reference evidence="5" key="1">
    <citation type="journal article" date="2020" name="Stud. Mycol.">
        <title>101 Dothideomycetes genomes: a test case for predicting lifestyles and emergence of pathogens.</title>
        <authorList>
            <person name="Haridas S."/>
            <person name="Albert R."/>
            <person name="Binder M."/>
            <person name="Bloem J."/>
            <person name="Labutti K."/>
            <person name="Salamov A."/>
            <person name="Andreopoulos B."/>
            <person name="Baker S."/>
            <person name="Barry K."/>
            <person name="Bills G."/>
            <person name="Bluhm B."/>
            <person name="Cannon C."/>
            <person name="Castanera R."/>
            <person name="Culley D."/>
            <person name="Daum C."/>
            <person name="Ezra D."/>
            <person name="Gonzalez J."/>
            <person name="Henrissat B."/>
            <person name="Kuo A."/>
            <person name="Liang C."/>
            <person name="Lipzen A."/>
            <person name="Lutzoni F."/>
            <person name="Magnuson J."/>
            <person name="Mondo S."/>
            <person name="Nolan M."/>
            <person name="Ohm R."/>
            <person name="Pangilinan J."/>
            <person name="Park H.-J."/>
            <person name="Ramirez L."/>
            <person name="Alfaro M."/>
            <person name="Sun H."/>
            <person name="Tritt A."/>
            <person name="Yoshinaga Y."/>
            <person name="Zwiers L.-H."/>
            <person name="Turgeon B."/>
            <person name="Goodwin S."/>
            <person name="Spatafora J."/>
            <person name="Crous P."/>
            <person name="Grigoriev I."/>
        </authorList>
    </citation>
    <scope>NUCLEOTIDE SEQUENCE</scope>
    <source>
        <strain evidence="5">CBS 130266</strain>
    </source>
</reference>
<accession>A0A9P4NVY9</accession>
<comment type="caution">
    <text evidence="5">The sequence shown here is derived from an EMBL/GenBank/DDBJ whole genome shotgun (WGS) entry which is preliminary data.</text>
</comment>
<dbReference type="PANTHER" id="PTHR43918">
    <property type="entry name" value="ACETYLCHOLINESTERASE"/>
    <property type="match status" value="1"/>
</dbReference>
<dbReference type="SUPFAM" id="SSF53474">
    <property type="entry name" value="alpha/beta-Hydrolases"/>
    <property type="match status" value="1"/>
</dbReference>
<dbReference type="InterPro" id="IPR002018">
    <property type="entry name" value="CarbesteraseB"/>
</dbReference>
<keyword evidence="2" id="KW-0378">Hydrolase</keyword>
<evidence type="ECO:0000256" key="1">
    <source>
        <dbReference type="ARBA" id="ARBA00005964"/>
    </source>
</evidence>
<dbReference type="Pfam" id="PF00135">
    <property type="entry name" value="COesterase"/>
    <property type="match status" value="1"/>
</dbReference>
<organism evidence="5 6">
    <name type="scientific">Tothia fuscella</name>
    <dbReference type="NCBI Taxonomy" id="1048955"/>
    <lineage>
        <taxon>Eukaryota</taxon>
        <taxon>Fungi</taxon>
        <taxon>Dikarya</taxon>
        <taxon>Ascomycota</taxon>
        <taxon>Pezizomycotina</taxon>
        <taxon>Dothideomycetes</taxon>
        <taxon>Pleosporomycetidae</taxon>
        <taxon>Venturiales</taxon>
        <taxon>Cylindrosympodiaceae</taxon>
        <taxon>Tothia</taxon>
    </lineage>
</organism>
<dbReference type="AlphaFoldDB" id="A0A9P4NVY9"/>
<dbReference type="OrthoDB" id="408631at2759"/>
<evidence type="ECO:0000313" key="6">
    <source>
        <dbReference type="Proteomes" id="UP000800235"/>
    </source>
</evidence>
<feature type="signal peptide" evidence="3">
    <location>
        <begin position="1"/>
        <end position="18"/>
    </location>
</feature>
<protein>
    <submittedName>
        <fullName evidence="5">Alpha/beta-hydrolase</fullName>
    </submittedName>
</protein>
<dbReference type="GO" id="GO:0052689">
    <property type="term" value="F:carboxylic ester hydrolase activity"/>
    <property type="evidence" value="ECO:0007669"/>
    <property type="project" value="TreeGrafter"/>
</dbReference>
<dbReference type="Proteomes" id="UP000800235">
    <property type="component" value="Unassembled WGS sequence"/>
</dbReference>
<evidence type="ECO:0000259" key="4">
    <source>
        <dbReference type="Pfam" id="PF00135"/>
    </source>
</evidence>
<feature type="domain" description="Carboxylesterase type B" evidence="4">
    <location>
        <begin position="24"/>
        <end position="337"/>
    </location>
</feature>
<comment type="similarity">
    <text evidence="1">Belongs to the type-B carboxylesterase/lipase family.</text>
</comment>
<dbReference type="InterPro" id="IPR029058">
    <property type="entry name" value="AB_hydrolase_fold"/>
</dbReference>
<keyword evidence="3" id="KW-0732">Signal</keyword>
<name>A0A9P4NVY9_9PEZI</name>
<dbReference type="Gene3D" id="3.40.50.1820">
    <property type="entry name" value="alpha/beta hydrolase"/>
    <property type="match status" value="2"/>
</dbReference>
<evidence type="ECO:0000256" key="3">
    <source>
        <dbReference type="SAM" id="SignalP"/>
    </source>
</evidence>
<feature type="chain" id="PRO_5040211791" evidence="3">
    <location>
        <begin position="19"/>
        <end position="480"/>
    </location>
</feature>
<evidence type="ECO:0000313" key="5">
    <source>
        <dbReference type="EMBL" id="KAF2432318.1"/>
    </source>
</evidence>
<keyword evidence="6" id="KW-1185">Reference proteome</keyword>
<gene>
    <name evidence="5" type="ORF">EJ08DRAFT_630514</name>
</gene>
<proteinExistence type="inferred from homology"/>
<dbReference type="EMBL" id="MU007026">
    <property type="protein sequence ID" value="KAF2432318.1"/>
    <property type="molecule type" value="Genomic_DNA"/>
</dbReference>
<dbReference type="PANTHER" id="PTHR43918:SF4">
    <property type="entry name" value="CARBOXYLIC ESTER HYDROLASE"/>
    <property type="match status" value="1"/>
</dbReference>
<evidence type="ECO:0000256" key="2">
    <source>
        <dbReference type="ARBA" id="ARBA00022801"/>
    </source>
</evidence>
<dbReference type="InterPro" id="IPR050654">
    <property type="entry name" value="AChE-related_enzymes"/>
</dbReference>